<gene>
    <name evidence="3" type="ORF">EV653_3281</name>
</gene>
<name>A0A4R8CPM2_9ACTN</name>
<keyword evidence="1" id="KW-0378">Hydrolase</keyword>
<dbReference type="EMBL" id="SODP01000001">
    <property type="protein sequence ID" value="TDW78091.1"/>
    <property type="molecule type" value="Genomic_DNA"/>
</dbReference>
<feature type="region of interest" description="Disordered" evidence="2">
    <location>
        <begin position="1"/>
        <end position="66"/>
    </location>
</feature>
<evidence type="ECO:0000256" key="2">
    <source>
        <dbReference type="SAM" id="MobiDB-lite"/>
    </source>
</evidence>
<sequence length="214" mass="21960">MTALALTVQAGCGSSPPTTTSESQASAVATARPSSPPGSTGASRPPTPSGGEIRSQSAALPTRQASAPVPSRLIVSAVHIDVAVQPVGVAPDGQMALLPDPAVIGWYRFGSSPGSGRGAVVLGGHVDSKQYGVGPLSRLRRLANGDSIIVLSSDGTRKRYLVQRVEDIAKKALPIDDLFDRDGQELLHIVTCGGPYDRNAGGYRDNLVVTASPA</sequence>
<feature type="compositionally biased region" description="Polar residues" evidence="2">
    <location>
        <begin position="15"/>
        <end position="27"/>
    </location>
</feature>
<proteinExistence type="predicted"/>
<evidence type="ECO:0000256" key="1">
    <source>
        <dbReference type="ARBA" id="ARBA00022801"/>
    </source>
</evidence>
<dbReference type="CDD" id="cd05829">
    <property type="entry name" value="Sortase_F"/>
    <property type="match status" value="1"/>
</dbReference>
<dbReference type="InterPro" id="IPR005754">
    <property type="entry name" value="Sortase"/>
</dbReference>
<dbReference type="Gene3D" id="2.40.260.10">
    <property type="entry name" value="Sortase"/>
    <property type="match status" value="1"/>
</dbReference>
<dbReference type="InterPro" id="IPR023365">
    <property type="entry name" value="Sortase_dom-sf"/>
</dbReference>
<feature type="compositionally biased region" description="Polar residues" evidence="2">
    <location>
        <begin position="54"/>
        <end position="65"/>
    </location>
</feature>
<dbReference type="Pfam" id="PF04203">
    <property type="entry name" value="Sortase"/>
    <property type="match status" value="1"/>
</dbReference>
<organism evidence="3 4">
    <name type="scientific">Kribbella pratensis</name>
    <dbReference type="NCBI Taxonomy" id="2512112"/>
    <lineage>
        <taxon>Bacteria</taxon>
        <taxon>Bacillati</taxon>
        <taxon>Actinomycetota</taxon>
        <taxon>Actinomycetes</taxon>
        <taxon>Propionibacteriales</taxon>
        <taxon>Kribbellaceae</taxon>
        <taxon>Kribbella</taxon>
    </lineage>
</organism>
<dbReference type="Proteomes" id="UP000295146">
    <property type="component" value="Unassembled WGS sequence"/>
</dbReference>
<protein>
    <submittedName>
        <fullName evidence="3">Sortase family protein</fullName>
    </submittedName>
</protein>
<reference evidence="3 4" key="1">
    <citation type="submission" date="2019-03" db="EMBL/GenBank/DDBJ databases">
        <title>Genomic Encyclopedia of Type Strains, Phase III (KMG-III): the genomes of soil and plant-associated and newly described type strains.</title>
        <authorList>
            <person name="Whitman W."/>
        </authorList>
    </citation>
    <scope>NUCLEOTIDE SEQUENCE [LARGE SCALE GENOMIC DNA]</scope>
    <source>
        <strain evidence="3 4">VKM Ac-2573</strain>
    </source>
</reference>
<comment type="caution">
    <text evidence="3">The sequence shown here is derived from an EMBL/GenBank/DDBJ whole genome shotgun (WGS) entry which is preliminary data.</text>
</comment>
<evidence type="ECO:0000313" key="4">
    <source>
        <dbReference type="Proteomes" id="UP000295146"/>
    </source>
</evidence>
<dbReference type="AlphaFoldDB" id="A0A4R8CPM2"/>
<accession>A0A4R8CPM2</accession>
<dbReference type="InterPro" id="IPR042001">
    <property type="entry name" value="Sortase_F"/>
</dbReference>
<dbReference type="SUPFAM" id="SSF63817">
    <property type="entry name" value="Sortase"/>
    <property type="match status" value="1"/>
</dbReference>
<evidence type="ECO:0000313" key="3">
    <source>
        <dbReference type="EMBL" id="TDW78091.1"/>
    </source>
</evidence>
<keyword evidence="4" id="KW-1185">Reference proteome</keyword>
<dbReference type="GO" id="GO:0016787">
    <property type="term" value="F:hydrolase activity"/>
    <property type="evidence" value="ECO:0007669"/>
    <property type="project" value="UniProtKB-KW"/>
</dbReference>